<keyword evidence="2" id="KW-1185">Reference proteome</keyword>
<accession>A0A4Y9ZGU6</accession>
<proteinExistence type="predicted"/>
<name>A0A4Y9ZGU6_9AGAM</name>
<dbReference type="AlphaFoldDB" id="A0A4Y9ZGU6"/>
<dbReference type="EMBL" id="SFCI01003384">
    <property type="protein sequence ID" value="TFY73051.1"/>
    <property type="molecule type" value="Genomic_DNA"/>
</dbReference>
<evidence type="ECO:0000313" key="2">
    <source>
        <dbReference type="Proteomes" id="UP000298061"/>
    </source>
</evidence>
<comment type="caution">
    <text evidence="1">The sequence shown here is derived from an EMBL/GenBank/DDBJ whole genome shotgun (WGS) entry which is preliminary data.</text>
</comment>
<protein>
    <submittedName>
        <fullName evidence="1">Uncharacterized protein</fullName>
    </submittedName>
</protein>
<sequence>MSDTKWLQGYMINKDKIRSELTYPDNEAVLVSNWMEIVSEVKLDYLVLTAFPPDKREAVTVIVLVEDYDREQLESTLPTEIPKNLYRFREYLIPGVFERVF</sequence>
<dbReference type="Proteomes" id="UP000298061">
    <property type="component" value="Unassembled WGS sequence"/>
</dbReference>
<evidence type="ECO:0000313" key="1">
    <source>
        <dbReference type="EMBL" id="TFY73051.1"/>
    </source>
</evidence>
<reference evidence="1 2" key="1">
    <citation type="submission" date="2019-02" db="EMBL/GenBank/DDBJ databases">
        <title>Genome sequencing of the rare red list fungi Hericium alpestre (H. flagellum).</title>
        <authorList>
            <person name="Buettner E."/>
            <person name="Kellner H."/>
        </authorList>
    </citation>
    <scope>NUCLEOTIDE SEQUENCE [LARGE SCALE GENOMIC DNA]</scope>
    <source>
        <strain evidence="1 2">DSM 108284</strain>
    </source>
</reference>
<gene>
    <name evidence="1" type="ORF">EWM64_g10961</name>
</gene>
<organism evidence="1 2">
    <name type="scientific">Hericium alpestre</name>
    <dbReference type="NCBI Taxonomy" id="135208"/>
    <lineage>
        <taxon>Eukaryota</taxon>
        <taxon>Fungi</taxon>
        <taxon>Dikarya</taxon>
        <taxon>Basidiomycota</taxon>
        <taxon>Agaricomycotina</taxon>
        <taxon>Agaricomycetes</taxon>
        <taxon>Russulales</taxon>
        <taxon>Hericiaceae</taxon>
        <taxon>Hericium</taxon>
    </lineage>
</organism>